<name>A0A1X3JG63_ECOLX</name>
<dbReference type="RefSeq" id="WP_001209230.1">
    <property type="nucleotide sequence ID" value="NZ_ADJB01000059.1"/>
</dbReference>
<dbReference type="Proteomes" id="UP000193045">
    <property type="component" value="Unassembled WGS sequence"/>
</dbReference>
<evidence type="ECO:0000313" key="3">
    <source>
        <dbReference type="EMBL" id="OSL08278.1"/>
    </source>
</evidence>
<dbReference type="InterPro" id="IPR053721">
    <property type="entry name" value="Fimbrial_Adhesin_Reg"/>
</dbReference>
<gene>
    <name evidence="3" type="ORF">ECVG_05072</name>
</gene>
<comment type="caution">
    <text evidence="3">The sequence shown here is derived from an EMBL/GenBank/DDBJ whole genome shotgun (WGS) entry which is preliminary data.</text>
</comment>
<protein>
    <submittedName>
        <fullName evidence="3">AFA-III adhesin operon regulatory protein</fullName>
    </submittedName>
</protein>
<keyword evidence="2" id="KW-0804">Transcription</keyword>
<accession>A0A1X3JG63</accession>
<sequence length="101" mass="11713">MRERYLYLADTPQGILMSGQVPEYQFWLLAEISPVHSEKVINALRDYLVMGYNRMEACGRHGVSPGYFSGALKRFQRVSQTVYRLVPFYFPEAGHEVHRGE</sequence>
<evidence type="ECO:0000313" key="4">
    <source>
        <dbReference type="Proteomes" id="UP000193045"/>
    </source>
</evidence>
<dbReference type="EMBL" id="ADJB01000059">
    <property type="protein sequence ID" value="OSL08278.1"/>
    <property type="molecule type" value="Genomic_DNA"/>
</dbReference>
<reference evidence="3 4" key="1">
    <citation type="submission" date="2010-04" db="EMBL/GenBank/DDBJ databases">
        <title>The Genome Sequence of Escherichia coli H386.</title>
        <authorList>
            <consortium name="The Broad Institute Genome Sequencing Platform"/>
            <consortium name="The Broad Institute Genome Sequencing Center for Infectious Disease"/>
            <person name="Feldgarden M."/>
            <person name="Gordon D.M."/>
            <person name="Johnson J.R."/>
            <person name="Johnston B.D."/>
            <person name="Young S."/>
            <person name="Zeng Q."/>
            <person name="Koehrsen M."/>
            <person name="Alvarado L."/>
            <person name="Berlin A.M."/>
            <person name="Borenstein D."/>
            <person name="Chapman S.B."/>
            <person name="Chen Z."/>
            <person name="Engels R."/>
            <person name="Freedman E."/>
            <person name="Gellesch M."/>
            <person name="Goldberg J."/>
            <person name="Griggs A."/>
            <person name="Gujja S."/>
            <person name="Heilman E.R."/>
            <person name="Heiman D.I."/>
            <person name="Hepburn T.A."/>
            <person name="Howarth C."/>
            <person name="Jen D."/>
            <person name="Larson L."/>
            <person name="Mehta T."/>
            <person name="Park D."/>
            <person name="Pearson M."/>
            <person name="Richards J."/>
            <person name="Roberts A."/>
            <person name="Saif S."/>
            <person name="Shea T.D."/>
            <person name="Shenoy N."/>
            <person name="Sisk P."/>
            <person name="Stolte C."/>
            <person name="Sykes S.N."/>
            <person name="Walk T."/>
            <person name="White J."/>
            <person name="Yandava C."/>
            <person name="Haas B."/>
            <person name="Henn M.R."/>
            <person name="Nusbaum C."/>
            <person name="Birren B."/>
        </authorList>
    </citation>
    <scope>NUCLEOTIDE SEQUENCE [LARGE SCALE GENOMIC DNA]</scope>
    <source>
        <strain evidence="3 4">H386</strain>
    </source>
</reference>
<dbReference type="PRINTS" id="PR01554">
    <property type="entry name" value="FIMREGULATRY"/>
</dbReference>
<dbReference type="AlphaFoldDB" id="A0A1X3JG63"/>
<dbReference type="GO" id="GO:0006355">
    <property type="term" value="P:regulation of DNA-templated transcription"/>
    <property type="evidence" value="ECO:0007669"/>
    <property type="project" value="InterPro"/>
</dbReference>
<dbReference type="Pfam" id="PF03333">
    <property type="entry name" value="PapB"/>
    <property type="match status" value="1"/>
</dbReference>
<evidence type="ECO:0000256" key="1">
    <source>
        <dbReference type="ARBA" id="ARBA00023015"/>
    </source>
</evidence>
<organism evidence="3 4">
    <name type="scientific">Escherichia coli H386</name>
    <dbReference type="NCBI Taxonomy" id="656397"/>
    <lineage>
        <taxon>Bacteria</taxon>
        <taxon>Pseudomonadati</taxon>
        <taxon>Pseudomonadota</taxon>
        <taxon>Gammaproteobacteria</taxon>
        <taxon>Enterobacterales</taxon>
        <taxon>Enterobacteriaceae</taxon>
        <taxon>Escherichia</taxon>
    </lineage>
</organism>
<keyword evidence="1" id="KW-0805">Transcription regulation</keyword>
<proteinExistence type="predicted"/>
<dbReference type="InterPro" id="IPR004356">
    <property type="entry name" value="Adhesin_operon_reg_prot"/>
</dbReference>
<evidence type="ECO:0000256" key="2">
    <source>
        <dbReference type="ARBA" id="ARBA00023163"/>
    </source>
</evidence>
<dbReference type="Gene3D" id="1.10.10.2690">
    <property type="match status" value="1"/>
</dbReference>